<sequence length="1592" mass="178643">METGKNEKGNIKQDFQANYGTVSGEYAKTKSKSPGVTPEESANWLSKLTFSWFTEIMDKAYSSNLEYNDFFDLPDYDTPEFKLSDFNKYWERELNKCKILPKNEKEKHQNDLESARLVESVEGNHVKNGSGKKPSLIYVLIMTFKWELLVIFSLVVLADTCLLAQSIVLRKLLLCMQNPNQNFVEGNSSLTYLFKTLGLETGDVNLEILQRGMYLVILMTVLTILFPMLKQQEYRLVTNLGRYSKSLVSGVLYRKLLMMDSFEFNMPSQNKKQSGNSLNSRNKNIQSSENPGTAHNFINLMGNDVFKLSRLISAHLFYSATFLLVALTFCLYSQLGVSALFGISVVIANMLISVIALHFRALERKPYLVFQDQRIRFTSECLSYMKIIKSYAWEECFTERITNCRNDEIKSLLKQGKYRALSMGIYSTTMQATLVTSLVYVLMGNKLDPATVFFAEGLFETLSSVLSCFPFSYSSFHDIIMASNRIRDFLVISEQKRVDKVTKPIQGFQRSKIIEIQDDEIQRSINNMKGYVKFQNVRLHWPDGNLMLRDVSFEVKSGEIVAIIGSIGSGKTGLLSAIIGEISPSSGQVIKKGKLAYVAQIPWVQTGSIQENILFGTEMDPEWYDAVIKACALWMDFQILPNGDQTFIGEKGINLSGGQRQRISLARAVYQKSDVYVLDDCLSAVDSHVAAHIFKNCICGLLGEKCVILVTHKLDIIPNVNRVILFDAEKKKQLYVGNPLGLSKLPSFTLQNISFESLQSAEEEGFDTEIEGSKPFYSQVFGNLDKPQPRNLPLRGFPSSLATDSDRDNEITNTHNVYNRPITTPKDCSQLGPDDSETGKIVDDVVAVDLLDELVTKAENSVPSTPKITTEAPYKEVILSSKSGRGHQKSKRKTGIKGNNSENTLESQKHSKKELATSNGQIITLDDHNNVSPYLKANKVGFIKGRTASIRTSGEKLRFHYRRESDSHFSEGSMDFLQRNSNDRLVSGGGLFKTQKRNNVVQEESIELGSVSKRTYFEYFLEWGILNMLGILFCHVISGFIFSRNMFWLANWTGRNENSDPSTISNSSSIWKVDVFIYIILIIFYIISHITSTLLVRNGGINASKAFHEKLLNRLRYTKLSFFESTPIGQILNRFTGDLTNLDDSLPRNIGDLLVATAKVIVITISISKVVSKFLICIPILAYLFFQVSKKYAPMLRQSERFAAIFAAPILSHTVDTIDGLTTIRAFNAQERFIKKMDDAIRVEARIRYHAGTAYRWLFVRLEIMGCIAVFTAGTLGVISVAYDPTTAGMFGAAMTFALSVSSCLNFGTRVLGEIEGVMVGLERIRDYTVSTPLEAMPILDKFRPPKNWPNEGRIEFDSLELRYKPETPLVLNGISCNIQPGDKVGVVGRTGAGKSSIFISILRLVEAEKGCIKIDNIDISSIGTFDLRSRISIIPQDPIIFSGTIRFNLDPLQQYTDDQIYQALKSSHLDSYVSNLSLGLYTVLDSGGQILSAGQKQLLCLARALLRQSKVVLLDEATSSVDSHTDSLIQKTIRAEFHNSTILAVAHRVQTVIDYDKIMVLDSGKIVEFDHPNLLLSNPNSIFYSLVHGDH</sequence>
<evidence type="ECO:0000256" key="3">
    <source>
        <dbReference type="ARBA" id="ARBA00022448"/>
    </source>
</evidence>
<protein>
    <submittedName>
        <fullName evidence="14">Canalicular multispecific organic anion transporter</fullName>
    </submittedName>
</protein>
<dbReference type="CDD" id="cd18579">
    <property type="entry name" value="ABC_6TM_ABCC_D1"/>
    <property type="match status" value="1"/>
</dbReference>
<dbReference type="VEuPathDB" id="CryptoDB:cubi_03122"/>
<dbReference type="Proteomes" id="UP000186176">
    <property type="component" value="Unassembled WGS sequence"/>
</dbReference>
<feature type="compositionally biased region" description="Polar residues" evidence="10">
    <location>
        <begin position="897"/>
        <end position="906"/>
    </location>
</feature>
<evidence type="ECO:0000313" key="14">
    <source>
        <dbReference type="EMBL" id="OII75012.1"/>
    </source>
</evidence>
<feature type="domain" description="ABC transporter" evidence="12">
    <location>
        <begin position="532"/>
        <end position="753"/>
    </location>
</feature>
<feature type="transmembrane region" description="Helical" evidence="11">
    <location>
        <begin position="1020"/>
        <end position="1042"/>
    </location>
</feature>
<dbReference type="GeneID" id="39979914"/>
<organism evidence="14 15">
    <name type="scientific">Cryptosporidium ubiquitum</name>
    <dbReference type="NCBI Taxonomy" id="857276"/>
    <lineage>
        <taxon>Eukaryota</taxon>
        <taxon>Sar</taxon>
        <taxon>Alveolata</taxon>
        <taxon>Apicomplexa</taxon>
        <taxon>Conoidasida</taxon>
        <taxon>Coccidia</taxon>
        <taxon>Eucoccidiorida</taxon>
        <taxon>Eimeriorina</taxon>
        <taxon>Cryptosporidiidae</taxon>
        <taxon>Cryptosporidium</taxon>
    </lineage>
</organism>
<dbReference type="SMART" id="SM00382">
    <property type="entry name" value="AAA"/>
    <property type="match status" value="2"/>
</dbReference>
<keyword evidence="7" id="KW-0067">ATP-binding</keyword>
<dbReference type="PROSITE" id="PS50893">
    <property type="entry name" value="ABC_TRANSPORTER_2"/>
    <property type="match status" value="2"/>
</dbReference>
<dbReference type="PANTHER" id="PTHR24223">
    <property type="entry name" value="ATP-BINDING CASSETTE SUB-FAMILY C"/>
    <property type="match status" value="1"/>
</dbReference>
<feature type="transmembrane region" description="Helical" evidence="11">
    <location>
        <begin position="341"/>
        <end position="359"/>
    </location>
</feature>
<evidence type="ECO:0000256" key="6">
    <source>
        <dbReference type="ARBA" id="ARBA00022741"/>
    </source>
</evidence>
<keyword evidence="6" id="KW-0547">Nucleotide-binding</keyword>
<dbReference type="Pfam" id="PF00664">
    <property type="entry name" value="ABC_membrane"/>
    <property type="match status" value="2"/>
</dbReference>
<dbReference type="GO" id="GO:0016887">
    <property type="term" value="F:ATP hydrolysis activity"/>
    <property type="evidence" value="ECO:0007669"/>
    <property type="project" value="InterPro"/>
</dbReference>
<keyword evidence="8 11" id="KW-1133">Transmembrane helix</keyword>
<feature type="transmembrane region" description="Helical" evidence="11">
    <location>
        <begin position="420"/>
        <end position="442"/>
    </location>
</feature>
<evidence type="ECO:0000256" key="9">
    <source>
        <dbReference type="ARBA" id="ARBA00023136"/>
    </source>
</evidence>
<feature type="domain" description="ABC transmembrane type-1" evidence="13">
    <location>
        <begin position="1029"/>
        <end position="1317"/>
    </location>
</feature>
<dbReference type="GO" id="GO:0140359">
    <property type="term" value="F:ABC-type transporter activity"/>
    <property type="evidence" value="ECO:0007669"/>
    <property type="project" value="InterPro"/>
</dbReference>
<keyword evidence="3" id="KW-0813">Transport</keyword>
<feature type="region of interest" description="Disordered" evidence="10">
    <location>
        <begin position="879"/>
        <end position="915"/>
    </location>
</feature>
<dbReference type="InterPro" id="IPR017871">
    <property type="entry name" value="ABC_transporter-like_CS"/>
</dbReference>
<evidence type="ECO:0000256" key="7">
    <source>
        <dbReference type="ARBA" id="ARBA00022840"/>
    </source>
</evidence>
<dbReference type="EMBL" id="LRBP01000006">
    <property type="protein sequence ID" value="OII75012.1"/>
    <property type="molecule type" value="Genomic_DNA"/>
</dbReference>
<name>A0A1J4MPU9_9CRYT</name>
<evidence type="ECO:0000313" key="15">
    <source>
        <dbReference type="Proteomes" id="UP000186176"/>
    </source>
</evidence>
<evidence type="ECO:0000256" key="10">
    <source>
        <dbReference type="SAM" id="MobiDB-lite"/>
    </source>
</evidence>
<dbReference type="InterPro" id="IPR044746">
    <property type="entry name" value="ABCC_6TM_D1"/>
</dbReference>
<evidence type="ECO:0000259" key="13">
    <source>
        <dbReference type="PROSITE" id="PS50929"/>
    </source>
</evidence>
<dbReference type="CDD" id="cd18580">
    <property type="entry name" value="ABC_6TM_ABCC_D2"/>
    <property type="match status" value="1"/>
</dbReference>
<evidence type="ECO:0000256" key="11">
    <source>
        <dbReference type="SAM" id="Phobius"/>
    </source>
</evidence>
<dbReference type="Gene3D" id="3.40.50.300">
    <property type="entry name" value="P-loop containing nucleotide triphosphate hydrolases"/>
    <property type="match status" value="2"/>
</dbReference>
<dbReference type="CDD" id="cd03244">
    <property type="entry name" value="ABCC_MRP_domain2"/>
    <property type="match status" value="1"/>
</dbReference>
<feature type="transmembrane region" description="Helical" evidence="11">
    <location>
        <begin position="1153"/>
        <end position="1186"/>
    </location>
</feature>
<feature type="transmembrane region" description="Helical" evidence="11">
    <location>
        <begin position="1258"/>
        <end position="1283"/>
    </location>
</feature>
<feature type="region of interest" description="Disordered" evidence="10">
    <location>
        <begin position="800"/>
        <end position="834"/>
    </location>
</feature>
<dbReference type="InterPro" id="IPR011527">
    <property type="entry name" value="ABC1_TM_dom"/>
</dbReference>
<dbReference type="RefSeq" id="XP_028876142.1">
    <property type="nucleotide sequence ID" value="XM_029020135.1"/>
</dbReference>
<dbReference type="Pfam" id="PF00005">
    <property type="entry name" value="ABC_tran"/>
    <property type="match status" value="2"/>
</dbReference>
<feature type="transmembrane region" description="Helical" evidence="11">
    <location>
        <begin position="136"/>
        <end position="158"/>
    </location>
</feature>
<keyword evidence="15" id="KW-1185">Reference proteome</keyword>
<feature type="region of interest" description="Disordered" evidence="10">
    <location>
        <begin position="268"/>
        <end position="290"/>
    </location>
</feature>
<dbReference type="FunFam" id="3.40.50.300:FF:000973">
    <property type="entry name" value="Multidrug resistance-associated protein 4"/>
    <property type="match status" value="1"/>
</dbReference>
<evidence type="ECO:0000256" key="2">
    <source>
        <dbReference type="ARBA" id="ARBA00009726"/>
    </source>
</evidence>
<dbReference type="PROSITE" id="PS00211">
    <property type="entry name" value="ABC_TRANSPORTER_1"/>
    <property type="match status" value="2"/>
</dbReference>
<dbReference type="GO" id="GO:0005524">
    <property type="term" value="F:ATP binding"/>
    <property type="evidence" value="ECO:0007669"/>
    <property type="project" value="UniProtKB-KW"/>
</dbReference>
<proteinExistence type="inferred from homology"/>
<feature type="compositionally biased region" description="Basic residues" evidence="10">
    <location>
        <begin position="884"/>
        <end position="895"/>
    </location>
</feature>
<evidence type="ECO:0000256" key="8">
    <source>
        <dbReference type="ARBA" id="ARBA00022989"/>
    </source>
</evidence>
<feature type="domain" description="ABC transporter" evidence="12">
    <location>
        <begin position="1355"/>
        <end position="1589"/>
    </location>
</feature>
<evidence type="ECO:0000259" key="12">
    <source>
        <dbReference type="PROSITE" id="PS50893"/>
    </source>
</evidence>
<dbReference type="SUPFAM" id="SSF52540">
    <property type="entry name" value="P-loop containing nucleoside triphosphate hydrolases"/>
    <property type="match status" value="2"/>
</dbReference>
<dbReference type="GO" id="GO:0005774">
    <property type="term" value="C:vacuolar membrane"/>
    <property type="evidence" value="ECO:0007669"/>
    <property type="project" value="UniProtKB-SubCell"/>
</dbReference>
<gene>
    <name evidence="14" type="ORF">cubi_03122</name>
</gene>
<feature type="transmembrane region" description="Helical" evidence="11">
    <location>
        <begin position="212"/>
        <end position="229"/>
    </location>
</feature>
<dbReference type="InterPro" id="IPR050173">
    <property type="entry name" value="ABC_transporter_C-like"/>
</dbReference>
<keyword evidence="9 11" id="KW-0472">Membrane</keyword>
<dbReference type="InterPro" id="IPR027417">
    <property type="entry name" value="P-loop_NTPase"/>
</dbReference>
<evidence type="ECO:0000256" key="4">
    <source>
        <dbReference type="ARBA" id="ARBA00022692"/>
    </source>
</evidence>
<dbReference type="PROSITE" id="PS50929">
    <property type="entry name" value="ABC_TM1F"/>
    <property type="match status" value="2"/>
</dbReference>
<dbReference type="InterPro" id="IPR003439">
    <property type="entry name" value="ABC_transporter-like_ATP-bd"/>
</dbReference>
<dbReference type="InterPro" id="IPR003593">
    <property type="entry name" value="AAA+_ATPase"/>
</dbReference>
<accession>A0A1J4MPU9</accession>
<keyword evidence="5" id="KW-0677">Repeat</keyword>
<evidence type="ECO:0000256" key="5">
    <source>
        <dbReference type="ARBA" id="ARBA00022737"/>
    </source>
</evidence>
<comment type="caution">
    <text evidence="14">The sequence shown here is derived from an EMBL/GenBank/DDBJ whole genome shotgun (WGS) entry which is preliminary data.</text>
</comment>
<dbReference type="SUPFAM" id="SSF90123">
    <property type="entry name" value="ABC transporter transmembrane region"/>
    <property type="match status" value="2"/>
</dbReference>
<dbReference type="PANTHER" id="PTHR24223:SF443">
    <property type="entry name" value="MULTIDRUG-RESISTANCE LIKE PROTEIN 1, ISOFORM I"/>
    <property type="match status" value="1"/>
</dbReference>
<dbReference type="FunFam" id="1.20.1560.10:FF:000013">
    <property type="entry name" value="ABC transporter C family member 2"/>
    <property type="match status" value="1"/>
</dbReference>
<dbReference type="OrthoDB" id="6500128at2759"/>
<feature type="transmembrane region" description="Helical" evidence="11">
    <location>
        <begin position="1075"/>
        <end position="1096"/>
    </location>
</feature>
<keyword evidence="4 11" id="KW-0812">Transmembrane</keyword>
<dbReference type="Gene3D" id="1.20.1560.10">
    <property type="entry name" value="ABC transporter type 1, transmembrane domain"/>
    <property type="match status" value="2"/>
</dbReference>
<feature type="transmembrane region" description="Helical" evidence="11">
    <location>
        <begin position="316"/>
        <end position="335"/>
    </location>
</feature>
<comment type="subcellular location">
    <subcellularLocation>
        <location evidence="1">Vacuole membrane</location>
        <topology evidence="1">Multi-pass membrane protein</topology>
    </subcellularLocation>
</comment>
<dbReference type="FunFam" id="3.40.50.300:FF:000074">
    <property type="entry name" value="Multidrug resistance-associated protein 5 isoform 1"/>
    <property type="match status" value="1"/>
</dbReference>
<dbReference type="InterPro" id="IPR036640">
    <property type="entry name" value="ABC1_TM_sf"/>
</dbReference>
<evidence type="ECO:0000256" key="1">
    <source>
        <dbReference type="ARBA" id="ARBA00004128"/>
    </source>
</evidence>
<feature type="domain" description="ABC transmembrane type-1" evidence="13">
    <location>
        <begin position="149"/>
        <end position="478"/>
    </location>
</feature>
<dbReference type="InterPro" id="IPR044726">
    <property type="entry name" value="ABCC_6TM_D2"/>
</dbReference>
<reference evidence="14 15" key="1">
    <citation type="submission" date="2016-10" db="EMBL/GenBank/DDBJ databases">
        <title>Reductive evolution of mitochondrial metabolism and differential evolution of invasion-related proteins in Cryptosporidium.</title>
        <authorList>
            <person name="Liu S."/>
            <person name="Roellig D.M."/>
            <person name="Guo Y."/>
            <person name="Li N."/>
            <person name="Frace M.A."/>
            <person name="Tang K."/>
            <person name="Zhang L."/>
            <person name="Feng Y."/>
            <person name="Xiao L."/>
        </authorList>
    </citation>
    <scope>NUCLEOTIDE SEQUENCE [LARGE SCALE GENOMIC DNA]</scope>
    <source>
        <strain evidence="14">39726</strain>
    </source>
</reference>
<dbReference type="CDD" id="cd03250">
    <property type="entry name" value="ABCC_MRP_domain1"/>
    <property type="match status" value="1"/>
</dbReference>
<comment type="similarity">
    <text evidence="2">Belongs to the ABC transporter superfamily. ABCC family. Conjugate transporter (TC 3.A.1.208) subfamily.</text>
</comment>